<proteinExistence type="predicted"/>
<evidence type="ECO:0000313" key="1">
    <source>
        <dbReference type="Proteomes" id="UP000887576"/>
    </source>
</evidence>
<dbReference type="WBParaSite" id="JU765_v2.g12839.t1">
    <property type="protein sequence ID" value="JU765_v2.g12839.t1"/>
    <property type="gene ID" value="JU765_v2.g12839"/>
</dbReference>
<organism evidence="1 2">
    <name type="scientific">Panagrolaimus sp. JU765</name>
    <dbReference type="NCBI Taxonomy" id="591449"/>
    <lineage>
        <taxon>Eukaryota</taxon>
        <taxon>Metazoa</taxon>
        <taxon>Ecdysozoa</taxon>
        <taxon>Nematoda</taxon>
        <taxon>Chromadorea</taxon>
        <taxon>Rhabditida</taxon>
        <taxon>Tylenchina</taxon>
        <taxon>Panagrolaimomorpha</taxon>
        <taxon>Panagrolaimoidea</taxon>
        <taxon>Panagrolaimidae</taxon>
        <taxon>Panagrolaimus</taxon>
    </lineage>
</organism>
<accession>A0AC34Q446</accession>
<evidence type="ECO:0000313" key="2">
    <source>
        <dbReference type="WBParaSite" id="JU765_v2.g12839.t1"/>
    </source>
</evidence>
<reference evidence="2" key="1">
    <citation type="submission" date="2022-11" db="UniProtKB">
        <authorList>
            <consortium name="WormBaseParasite"/>
        </authorList>
    </citation>
    <scope>IDENTIFICATION</scope>
</reference>
<protein>
    <submittedName>
        <fullName evidence="2">Uncharacterized protein</fullName>
    </submittedName>
</protein>
<name>A0AC34Q446_9BILA</name>
<sequence>MVDNETIYLGLYTDGATISSNSTKNLWILGATILNLPLAIRSALKNFVQIFAFYGEGKPPWHIFVKHFARLLQKNVTIEEKTYKIQILQVNADLPAQQSLFNLKFGGYFPCVKCKVKGAREKNLITFKNYNNVRRTPEEYLAESTEALQTNSPVGPIVGLCSLRKFLTIPTCITVDYMHTFLGGPIKTNLIELFAAKKIADVADQIISLIVSSTLPSELRGRRISKTDQLGNFKATEWKLMMNYVFVVTFLEIFGNKSILGKDWTKKQKQFLNVLYGISGVMILCLDIISEEQLEYADKLVKFWFENRAELWSDNPWLPKAHMMTHFVEQVRQHGPLHKSSCFPGESLMGMAAKKVSSNKPEVILEQICRRTKQTSDVTEWAECNTYGQLKGILKFLLKTRNASDFSYEIPSDSEMAKKFEIDPLLGLRKAKIQGYEFEIDNEKKSRNSIAYYDNGLTVRPAVIQHIYMDKFENLWIQLKPLRIKLPFEIVPELTTELLRNKHFLTGYGQLIGEDRPIIVKSESIRRKGFIISSPTKNYVVPLLHVYEHN</sequence>
<dbReference type="Proteomes" id="UP000887576">
    <property type="component" value="Unplaced"/>
</dbReference>